<accession>Q5N895</accession>
<protein>
    <submittedName>
        <fullName evidence="1">Uncharacterized protein</fullName>
    </submittedName>
</protein>
<evidence type="ECO:0000313" key="1">
    <source>
        <dbReference type="EMBL" id="BAD82309.1"/>
    </source>
</evidence>
<gene>
    <name evidence="1" type="primary">OJ1402_H07.17</name>
</gene>
<evidence type="ECO:0000313" key="2">
    <source>
        <dbReference type="Proteomes" id="UP000000763"/>
    </source>
</evidence>
<organism evidence="1 2">
    <name type="scientific">Oryza sativa subsp. japonica</name>
    <name type="common">Rice</name>
    <dbReference type="NCBI Taxonomy" id="39947"/>
    <lineage>
        <taxon>Eukaryota</taxon>
        <taxon>Viridiplantae</taxon>
        <taxon>Streptophyta</taxon>
        <taxon>Embryophyta</taxon>
        <taxon>Tracheophyta</taxon>
        <taxon>Spermatophyta</taxon>
        <taxon>Magnoliopsida</taxon>
        <taxon>Liliopsida</taxon>
        <taxon>Poales</taxon>
        <taxon>Poaceae</taxon>
        <taxon>BOP clade</taxon>
        <taxon>Oryzoideae</taxon>
        <taxon>Oryzeae</taxon>
        <taxon>Oryzinae</taxon>
        <taxon>Oryza</taxon>
        <taxon>Oryza sativa</taxon>
    </lineage>
</organism>
<reference evidence="2" key="1">
    <citation type="journal article" date="2005" name="Nature">
        <title>The map-based sequence of the rice genome.</title>
        <authorList>
            <consortium name="International rice genome sequencing project (IRGSP)"/>
            <person name="Matsumoto T."/>
            <person name="Wu J."/>
            <person name="Kanamori H."/>
            <person name="Katayose Y."/>
            <person name="Fujisawa M."/>
            <person name="Namiki N."/>
            <person name="Mizuno H."/>
            <person name="Yamamoto K."/>
            <person name="Antonio B.A."/>
            <person name="Baba T."/>
            <person name="Sakata K."/>
            <person name="Nagamura Y."/>
            <person name="Aoki H."/>
            <person name="Arikawa K."/>
            <person name="Arita K."/>
            <person name="Bito T."/>
            <person name="Chiden Y."/>
            <person name="Fujitsuka N."/>
            <person name="Fukunaka R."/>
            <person name="Hamada M."/>
            <person name="Harada C."/>
            <person name="Hayashi A."/>
            <person name="Hijishita S."/>
            <person name="Honda M."/>
            <person name="Hosokawa S."/>
            <person name="Ichikawa Y."/>
            <person name="Idonuma A."/>
            <person name="Iijima M."/>
            <person name="Ikeda M."/>
            <person name="Ikeno M."/>
            <person name="Ito K."/>
            <person name="Ito S."/>
            <person name="Ito T."/>
            <person name="Ito Y."/>
            <person name="Ito Y."/>
            <person name="Iwabuchi A."/>
            <person name="Kamiya K."/>
            <person name="Karasawa W."/>
            <person name="Kurita K."/>
            <person name="Katagiri S."/>
            <person name="Kikuta A."/>
            <person name="Kobayashi H."/>
            <person name="Kobayashi N."/>
            <person name="Machita K."/>
            <person name="Maehara T."/>
            <person name="Masukawa M."/>
            <person name="Mizubayashi T."/>
            <person name="Mukai Y."/>
            <person name="Nagasaki H."/>
            <person name="Nagata Y."/>
            <person name="Naito S."/>
            <person name="Nakashima M."/>
            <person name="Nakama Y."/>
            <person name="Nakamichi Y."/>
            <person name="Nakamura M."/>
            <person name="Meguro A."/>
            <person name="Negishi M."/>
            <person name="Ohta I."/>
            <person name="Ohta T."/>
            <person name="Okamoto M."/>
            <person name="Ono N."/>
            <person name="Saji S."/>
            <person name="Sakaguchi M."/>
            <person name="Sakai K."/>
            <person name="Shibata M."/>
            <person name="Shimokawa T."/>
            <person name="Song J."/>
            <person name="Takazaki Y."/>
            <person name="Terasawa K."/>
            <person name="Tsugane M."/>
            <person name="Tsuji K."/>
            <person name="Ueda S."/>
            <person name="Waki K."/>
            <person name="Yamagata H."/>
            <person name="Yamamoto M."/>
            <person name="Yamamoto S."/>
            <person name="Yamane H."/>
            <person name="Yoshiki S."/>
            <person name="Yoshihara R."/>
            <person name="Yukawa K."/>
            <person name="Zhong H."/>
            <person name="Yano M."/>
            <person name="Yuan Q."/>
            <person name="Ouyang S."/>
            <person name="Liu J."/>
            <person name="Jones K.M."/>
            <person name="Gansberger K."/>
            <person name="Moffat K."/>
            <person name="Hill J."/>
            <person name="Bera J."/>
            <person name="Fadrosh D."/>
            <person name="Jin S."/>
            <person name="Johri S."/>
            <person name="Kim M."/>
            <person name="Overton L."/>
            <person name="Reardon M."/>
            <person name="Tsitrin T."/>
            <person name="Vuong H."/>
            <person name="Weaver B."/>
            <person name="Ciecko A."/>
            <person name="Tallon L."/>
            <person name="Jackson J."/>
            <person name="Pai G."/>
            <person name="Aken S.V."/>
            <person name="Utterback T."/>
            <person name="Reidmuller S."/>
            <person name="Feldblyum T."/>
            <person name="Hsiao J."/>
            <person name="Zismann V."/>
            <person name="Iobst S."/>
            <person name="de Vazeille A.R."/>
            <person name="Buell C.R."/>
            <person name="Ying K."/>
            <person name="Li Y."/>
            <person name="Lu T."/>
            <person name="Huang Y."/>
            <person name="Zhao Q."/>
            <person name="Feng Q."/>
            <person name="Zhang L."/>
            <person name="Zhu J."/>
            <person name="Weng Q."/>
            <person name="Mu J."/>
            <person name="Lu Y."/>
            <person name="Fan D."/>
            <person name="Liu Y."/>
            <person name="Guan J."/>
            <person name="Zhang Y."/>
            <person name="Yu S."/>
            <person name="Liu X."/>
            <person name="Zhang Y."/>
            <person name="Hong G."/>
            <person name="Han B."/>
            <person name="Choisne N."/>
            <person name="Demange N."/>
            <person name="Orjeda G."/>
            <person name="Samain S."/>
            <person name="Cattolico L."/>
            <person name="Pelletier E."/>
            <person name="Couloux A."/>
            <person name="Segurens B."/>
            <person name="Wincker P."/>
            <person name="D'Hont A."/>
            <person name="Scarpelli C."/>
            <person name="Weissenbach J."/>
            <person name="Salanoubat M."/>
            <person name="Quetier F."/>
            <person name="Yu Y."/>
            <person name="Kim H.R."/>
            <person name="Rambo T."/>
            <person name="Currie J."/>
            <person name="Collura K."/>
            <person name="Luo M."/>
            <person name="Yang T."/>
            <person name="Ammiraju J.S.S."/>
            <person name="Engler F."/>
            <person name="Soderlund C."/>
            <person name="Wing R.A."/>
            <person name="Palmer L.E."/>
            <person name="de la Bastide M."/>
            <person name="Spiegel L."/>
            <person name="Nascimento L."/>
            <person name="Zutavern T."/>
            <person name="O'Shaughnessy A."/>
            <person name="Dike S."/>
            <person name="Dedhia N."/>
            <person name="Preston R."/>
            <person name="Balija V."/>
            <person name="McCombie W.R."/>
            <person name="Chow T."/>
            <person name="Chen H."/>
            <person name="Chung M."/>
            <person name="Chen C."/>
            <person name="Shaw J."/>
            <person name="Wu H."/>
            <person name="Hsiao K."/>
            <person name="Chao Y."/>
            <person name="Chu M."/>
            <person name="Cheng C."/>
            <person name="Hour A."/>
            <person name="Lee P."/>
            <person name="Lin S."/>
            <person name="Lin Y."/>
            <person name="Liou J."/>
            <person name="Liu S."/>
            <person name="Hsing Y."/>
            <person name="Raghuvanshi S."/>
            <person name="Mohanty A."/>
            <person name="Bharti A.K."/>
            <person name="Gaur A."/>
            <person name="Gupta V."/>
            <person name="Kumar D."/>
            <person name="Ravi V."/>
            <person name="Vij S."/>
            <person name="Kapur A."/>
            <person name="Khurana P."/>
            <person name="Khurana P."/>
            <person name="Khurana J.P."/>
            <person name="Tyagi A.K."/>
            <person name="Gaikwad K."/>
            <person name="Singh A."/>
            <person name="Dalal V."/>
            <person name="Srivastava S."/>
            <person name="Dixit A."/>
            <person name="Pal A.K."/>
            <person name="Ghazi I.A."/>
            <person name="Yadav M."/>
            <person name="Pandit A."/>
            <person name="Bhargava A."/>
            <person name="Sureshbabu K."/>
            <person name="Batra K."/>
            <person name="Sharma T.R."/>
            <person name="Mohapatra T."/>
            <person name="Singh N.K."/>
            <person name="Messing J."/>
            <person name="Nelson A.B."/>
            <person name="Fuks G."/>
            <person name="Kavchok S."/>
            <person name="Keizer G."/>
            <person name="Linton E."/>
            <person name="Llaca V."/>
            <person name="Song R."/>
            <person name="Tanyolac B."/>
            <person name="Young S."/>
            <person name="Ho-Il K."/>
            <person name="Hahn J.H."/>
            <person name="Sangsakoo G."/>
            <person name="Vanavichit A."/>
            <person name="de Mattos Luiz.A.T."/>
            <person name="Zimmer P.D."/>
            <person name="Malone G."/>
            <person name="Dellagostin O."/>
            <person name="de Oliveira A.C."/>
            <person name="Bevan M."/>
            <person name="Bancroft I."/>
            <person name="Minx P."/>
            <person name="Cordum H."/>
            <person name="Wilson R."/>
            <person name="Cheng Z."/>
            <person name="Jin W."/>
            <person name="Jiang J."/>
            <person name="Leong S.A."/>
            <person name="Iwama H."/>
            <person name="Gojobori T."/>
            <person name="Itoh T."/>
            <person name="Niimura Y."/>
            <person name="Fujii Y."/>
            <person name="Habara T."/>
            <person name="Sakai H."/>
            <person name="Sato Y."/>
            <person name="Wilson G."/>
            <person name="Kumar K."/>
            <person name="McCouch S."/>
            <person name="Juretic N."/>
            <person name="Hoen D."/>
            <person name="Wright S."/>
            <person name="Bruskiewich R."/>
            <person name="Bureau T."/>
            <person name="Miyao A."/>
            <person name="Hirochika H."/>
            <person name="Nishikawa T."/>
            <person name="Kadowaki K."/>
            <person name="Sugiura M."/>
            <person name="Burr B."/>
            <person name="Sasaki T."/>
        </authorList>
    </citation>
    <scope>NUCLEOTIDE SEQUENCE [LARGE SCALE GENOMIC DNA]</scope>
    <source>
        <strain evidence="2">cv. Nipponbare</strain>
    </source>
</reference>
<proteinExistence type="predicted"/>
<dbReference type="AlphaFoldDB" id="Q5N895"/>
<dbReference type="EMBL" id="AP003415">
    <property type="protein sequence ID" value="BAD82309.1"/>
    <property type="molecule type" value="Genomic_DNA"/>
</dbReference>
<reference evidence="2" key="2">
    <citation type="journal article" date="2008" name="Nucleic Acids Res.">
        <title>The rice annotation project database (RAP-DB): 2008 update.</title>
        <authorList>
            <consortium name="The rice annotation project (RAP)"/>
        </authorList>
    </citation>
    <scope>GENOME REANNOTATION</scope>
    <source>
        <strain evidence="2">cv. Nipponbare</strain>
    </source>
</reference>
<name>Q5N895_ORYSJ</name>
<sequence length="100" mass="10758">MANARMPAFLPARLLDQYLASSVGAGRWTHGRPVIRLHQAGGCARFRVHRRTKAGGDRPLHDPLPLVSAGDNPAAIMAGPPCWLVCVSAHPSLQIAVKIY</sequence>
<dbReference type="Proteomes" id="UP000000763">
    <property type="component" value="Chromosome 1"/>
</dbReference>